<reference evidence="3" key="1">
    <citation type="submission" date="2021-01" db="EMBL/GenBank/DDBJ databases">
        <title>Modified the classification status of verrucomicrobia.</title>
        <authorList>
            <person name="Feng X."/>
        </authorList>
    </citation>
    <scope>NUCLEOTIDE SEQUENCE</scope>
    <source>
        <strain evidence="3">KCTC 13126</strain>
    </source>
</reference>
<dbReference type="PROSITE" id="PS51318">
    <property type="entry name" value="TAT"/>
    <property type="match status" value="1"/>
</dbReference>
<feature type="domain" description="Gfo/Idh/MocA-like oxidoreductase bacterial type C-terminal" evidence="2">
    <location>
        <begin position="427"/>
        <end position="471"/>
    </location>
</feature>
<keyword evidence="4" id="KW-1185">Reference proteome</keyword>
<dbReference type="InterPro" id="IPR043906">
    <property type="entry name" value="Gfo/Idh/MocA_OxRdtase_bact_C"/>
</dbReference>
<dbReference type="SUPFAM" id="SSF51735">
    <property type="entry name" value="NAD(P)-binding Rossmann-fold domains"/>
    <property type="match status" value="1"/>
</dbReference>
<dbReference type="PANTHER" id="PTHR43818:SF3">
    <property type="entry name" value="OXIDOREDUCTASE-RELATED"/>
    <property type="match status" value="1"/>
</dbReference>
<organism evidence="3 4">
    <name type="scientific">Pelagicoccus mobilis</name>
    <dbReference type="NCBI Taxonomy" id="415221"/>
    <lineage>
        <taxon>Bacteria</taxon>
        <taxon>Pseudomonadati</taxon>
        <taxon>Verrucomicrobiota</taxon>
        <taxon>Opitutia</taxon>
        <taxon>Puniceicoccales</taxon>
        <taxon>Pelagicoccaceae</taxon>
        <taxon>Pelagicoccus</taxon>
    </lineage>
</organism>
<gene>
    <name evidence="3" type="ORF">JIN87_07525</name>
</gene>
<comment type="caution">
    <text evidence="3">The sequence shown here is derived from an EMBL/GenBank/DDBJ whole genome shotgun (WGS) entry which is preliminary data.</text>
</comment>
<evidence type="ECO:0000259" key="2">
    <source>
        <dbReference type="Pfam" id="PF19051"/>
    </source>
</evidence>
<sequence>MQDTPRSPSSAISPSGTSRRDFLKRSAAFGAISFLPARLLFGQNKPSDQVRLACVGIGHRGHANINNIVQSGACEIVALCDVDLQGAHTQDHQAKFPKARKFSDWRKMFDAMSDQIDAVLISTPDHAHFSVTMTAMSLGKHVYVEKPLAHTFGQVERLIDLAKRSGVATQMGNQGHSGANYFQFKEWTKAGIIKDVTRVTAHMNNPRRWHGWGQDVTEYFSEPVPPGMDWDLWMDSAAVHPHSARLHPGEWRSWFDYGCGAFGDWGPHILDTCHEFLELGLPKKITAVKRDGPNPLVFPQASTINFAFGKRGKMPACDVTWYDGTENKPVVEEELGKLETNPETGKTARTPIEIKRPGKIIYSKDLVFQGGSHSSHLHLLPHEVYMDMRKDLPRFPQKNSNHYANFLLACKGEEETRSPFHISGPLTQVFNLGCIAQKLGGDLKFNPKKKRFTNSKAANALLDPAPRKGWEQYYAL</sequence>
<dbReference type="InterPro" id="IPR006311">
    <property type="entry name" value="TAT_signal"/>
</dbReference>
<proteinExistence type="predicted"/>
<dbReference type="PANTHER" id="PTHR43818">
    <property type="entry name" value="BCDNA.GH03377"/>
    <property type="match status" value="1"/>
</dbReference>
<dbReference type="Pfam" id="PF19051">
    <property type="entry name" value="GFO_IDH_MocA_C2"/>
    <property type="match status" value="2"/>
</dbReference>
<feature type="domain" description="Gfo/Idh/MocA-like oxidoreductase N-terminal" evidence="1">
    <location>
        <begin position="51"/>
        <end position="172"/>
    </location>
</feature>
<name>A0A934VQL9_9BACT</name>
<dbReference type="Gene3D" id="3.40.50.720">
    <property type="entry name" value="NAD(P)-binding Rossmann-like Domain"/>
    <property type="match status" value="1"/>
</dbReference>
<accession>A0A934VQL9</accession>
<dbReference type="Gene3D" id="3.30.360.10">
    <property type="entry name" value="Dihydrodipicolinate Reductase, domain 2"/>
    <property type="match status" value="1"/>
</dbReference>
<evidence type="ECO:0000313" key="3">
    <source>
        <dbReference type="EMBL" id="MBK1876713.1"/>
    </source>
</evidence>
<protein>
    <submittedName>
        <fullName evidence="3">Gfo/Idh/MocA family oxidoreductase</fullName>
    </submittedName>
</protein>
<evidence type="ECO:0000313" key="4">
    <source>
        <dbReference type="Proteomes" id="UP000617628"/>
    </source>
</evidence>
<evidence type="ECO:0000259" key="1">
    <source>
        <dbReference type="Pfam" id="PF01408"/>
    </source>
</evidence>
<dbReference type="Pfam" id="PF01408">
    <property type="entry name" value="GFO_IDH_MocA"/>
    <property type="match status" value="1"/>
</dbReference>
<dbReference type="Proteomes" id="UP000617628">
    <property type="component" value="Unassembled WGS sequence"/>
</dbReference>
<dbReference type="InterPro" id="IPR050463">
    <property type="entry name" value="Gfo/Idh/MocA_oxidrdct_glycsds"/>
</dbReference>
<dbReference type="GO" id="GO:0000166">
    <property type="term" value="F:nucleotide binding"/>
    <property type="evidence" value="ECO:0007669"/>
    <property type="project" value="InterPro"/>
</dbReference>
<dbReference type="InterPro" id="IPR000683">
    <property type="entry name" value="Gfo/Idh/MocA-like_OxRdtase_N"/>
</dbReference>
<dbReference type="AlphaFoldDB" id="A0A934VQL9"/>
<dbReference type="EMBL" id="JAENIL010000011">
    <property type="protein sequence ID" value="MBK1876713.1"/>
    <property type="molecule type" value="Genomic_DNA"/>
</dbReference>
<dbReference type="SUPFAM" id="SSF55347">
    <property type="entry name" value="Glyceraldehyde-3-phosphate dehydrogenase-like, C-terminal domain"/>
    <property type="match status" value="1"/>
</dbReference>
<feature type="domain" description="Gfo/Idh/MocA-like oxidoreductase bacterial type C-terminal" evidence="2">
    <location>
        <begin position="191"/>
        <end position="277"/>
    </location>
</feature>
<dbReference type="InterPro" id="IPR036291">
    <property type="entry name" value="NAD(P)-bd_dom_sf"/>
</dbReference>